<comment type="caution">
    <text evidence="3">The sequence shown here is derived from an EMBL/GenBank/DDBJ whole genome shotgun (WGS) entry which is preliminary data.</text>
</comment>
<feature type="chain" id="PRO_5037023530" evidence="1">
    <location>
        <begin position="22"/>
        <end position="220"/>
    </location>
</feature>
<dbReference type="InterPro" id="IPR005184">
    <property type="entry name" value="DUF306_Meta_HslJ"/>
</dbReference>
<dbReference type="Gene3D" id="2.40.128.270">
    <property type="match status" value="1"/>
</dbReference>
<gene>
    <name evidence="3" type="ORF">IAC51_04335</name>
</gene>
<evidence type="ECO:0000256" key="1">
    <source>
        <dbReference type="SAM" id="SignalP"/>
    </source>
</evidence>
<dbReference type="InterPro" id="IPR038670">
    <property type="entry name" value="HslJ-like_sf"/>
</dbReference>
<proteinExistence type="predicted"/>
<dbReference type="Proteomes" id="UP000712007">
    <property type="component" value="Unassembled WGS sequence"/>
</dbReference>
<protein>
    <submittedName>
        <fullName evidence="3">META domain-containing protein</fullName>
    </submittedName>
</protein>
<evidence type="ECO:0000259" key="2">
    <source>
        <dbReference type="Pfam" id="PF03724"/>
    </source>
</evidence>
<dbReference type="Pfam" id="PF03724">
    <property type="entry name" value="META"/>
    <property type="match status" value="1"/>
</dbReference>
<feature type="signal peptide" evidence="1">
    <location>
        <begin position="1"/>
        <end position="21"/>
    </location>
</feature>
<dbReference type="AlphaFoldDB" id="A0A940IEP8"/>
<reference evidence="3" key="1">
    <citation type="submission" date="2020-10" db="EMBL/GenBank/DDBJ databases">
        <authorList>
            <person name="Gilroy R."/>
        </authorList>
    </citation>
    <scope>NUCLEOTIDE SEQUENCE</scope>
    <source>
        <strain evidence="3">3924</strain>
    </source>
</reference>
<dbReference type="InterPro" id="IPR053147">
    <property type="entry name" value="Hsp_HslJ-like"/>
</dbReference>
<dbReference type="PANTHER" id="PTHR35535">
    <property type="entry name" value="HEAT SHOCK PROTEIN HSLJ"/>
    <property type="match status" value="1"/>
</dbReference>
<name>A0A940IEP8_9BACT</name>
<keyword evidence="1" id="KW-0732">Signal</keyword>
<feature type="domain" description="DUF306" evidence="2">
    <location>
        <begin position="31"/>
        <end position="129"/>
    </location>
</feature>
<sequence length="220" mass="23335">MRKVFFLMAALVSVAVFSSCAKKADASAFVGKRLEAVSLYGKSVDQKAMMKGVFMVLDTANKVNGAAGCNNFFGGYETEGDMIKFGAAGMTRMMCDPLSMEAESQMVKLMGEADRFAVDGTTVTFYKGEEAIGVFAVKECCKAECRKACDKPCPKPCVKDSAACAKAKCCKADSAVCAKKPCCKAGERVCLKDSAKCCKAKAACVKAGEKPCRKANAEVK</sequence>
<accession>A0A940IEP8</accession>
<evidence type="ECO:0000313" key="3">
    <source>
        <dbReference type="EMBL" id="MBO8439859.1"/>
    </source>
</evidence>
<reference evidence="3" key="2">
    <citation type="journal article" date="2021" name="PeerJ">
        <title>Extensive microbial diversity within the chicken gut microbiome revealed by metagenomics and culture.</title>
        <authorList>
            <person name="Gilroy R."/>
            <person name="Ravi A."/>
            <person name="Getino M."/>
            <person name="Pursley I."/>
            <person name="Horton D.L."/>
            <person name="Alikhan N.F."/>
            <person name="Baker D."/>
            <person name="Gharbi K."/>
            <person name="Hall N."/>
            <person name="Watson M."/>
            <person name="Adriaenssens E.M."/>
            <person name="Foster-Nyarko E."/>
            <person name="Jarju S."/>
            <person name="Secka A."/>
            <person name="Antonio M."/>
            <person name="Oren A."/>
            <person name="Chaudhuri R.R."/>
            <person name="La Ragione R."/>
            <person name="Hildebrand F."/>
            <person name="Pallen M.J."/>
        </authorList>
    </citation>
    <scope>NUCLEOTIDE SEQUENCE</scope>
    <source>
        <strain evidence="3">3924</strain>
    </source>
</reference>
<dbReference type="EMBL" id="JADIMV010000072">
    <property type="protein sequence ID" value="MBO8439859.1"/>
    <property type="molecule type" value="Genomic_DNA"/>
</dbReference>
<dbReference type="PANTHER" id="PTHR35535:SF2">
    <property type="entry name" value="DUF306 DOMAIN-CONTAINING PROTEIN"/>
    <property type="match status" value="1"/>
</dbReference>
<organism evidence="3 4">
    <name type="scientific">Candidatus Aphodosoma intestinipullorum</name>
    <dbReference type="NCBI Taxonomy" id="2840674"/>
    <lineage>
        <taxon>Bacteria</taxon>
        <taxon>Pseudomonadati</taxon>
        <taxon>Bacteroidota</taxon>
        <taxon>Bacteroidia</taxon>
        <taxon>Bacteroidales</taxon>
        <taxon>Candidatus Aphodosoma</taxon>
    </lineage>
</organism>
<evidence type="ECO:0000313" key="4">
    <source>
        <dbReference type="Proteomes" id="UP000712007"/>
    </source>
</evidence>
<dbReference type="PROSITE" id="PS51257">
    <property type="entry name" value="PROKAR_LIPOPROTEIN"/>
    <property type="match status" value="1"/>
</dbReference>